<evidence type="ECO:0000313" key="1">
    <source>
        <dbReference type="EMBL" id="AIE90318.1"/>
    </source>
</evidence>
<proteinExistence type="predicted"/>
<dbReference type="EMBL" id="KF900305">
    <property type="protein sequence ID" value="AIE90318.1"/>
    <property type="molecule type" value="Genomic_DNA"/>
</dbReference>
<accession>A0A075FH10</accession>
<organism evidence="1">
    <name type="scientific">uncultured marine thaumarchaeote AD1000_02_C08</name>
    <dbReference type="NCBI Taxonomy" id="1455880"/>
    <lineage>
        <taxon>Archaea</taxon>
        <taxon>Nitrososphaerota</taxon>
        <taxon>environmental samples</taxon>
    </lineage>
</organism>
<name>A0A075FH10_9ARCH</name>
<reference evidence="1" key="1">
    <citation type="journal article" date="2014" name="Genome Biol. Evol.">
        <title>Pangenome evidence for extensive interdomain horizontal transfer affecting lineage core and shell genes in uncultured planktonic thaumarchaeota and euryarchaeota.</title>
        <authorList>
            <person name="Deschamps P."/>
            <person name="Zivanovic Y."/>
            <person name="Moreira D."/>
            <person name="Rodriguez-Valera F."/>
            <person name="Lopez-Garcia P."/>
        </authorList>
    </citation>
    <scope>NUCLEOTIDE SEQUENCE</scope>
</reference>
<sequence length="134" mass="15118">MIEGLLEDDELLSKIFEESHLTKTQLDSLLLAFQYKIEGYSLEEIVKMRDSGPVSKGSYLRTLGQAQSNFRKSLYTLLLVVYLGILDTSTVGDFVALSDRLSSLKDMEIPEDTILEIKLIIDEISDRITADKVL</sequence>
<protein>
    <submittedName>
        <fullName evidence="1">Uncharacterized protein</fullName>
    </submittedName>
</protein>
<dbReference type="AlphaFoldDB" id="A0A075FH10"/>